<evidence type="ECO:0000256" key="2">
    <source>
        <dbReference type="ARBA" id="ARBA00009368"/>
    </source>
</evidence>
<dbReference type="Pfam" id="PF04658">
    <property type="entry name" value="TAFII55_N"/>
    <property type="match status" value="1"/>
</dbReference>
<feature type="region of interest" description="Disordered" evidence="7">
    <location>
        <begin position="1"/>
        <end position="24"/>
    </location>
</feature>
<keyword evidence="10" id="KW-1185">Reference proteome</keyword>
<evidence type="ECO:0000256" key="5">
    <source>
        <dbReference type="ARBA" id="ARBA00023242"/>
    </source>
</evidence>
<keyword evidence="5" id="KW-0539">Nucleus</keyword>
<proteinExistence type="inferred from homology"/>
<accession>A0AAV5AG77</accession>
<dbReference type="PANTHER" id="PTHR12228:SF0">
    <property type="entry name" value="TATA-BOX BINDING PROTEIN ASSOCIATED FACTOR 7"/>
    <property type="match status" value="1"/>
</dbReference>
<keyword evidence="6" id="KW-0175">Coiled coil</keyword>
<dbReference type="InterPro" id="IPR037817">
    <property type="entry name" value="TAF7"/>
</dbReference>
<reference evidence="9" key="1">
    <citation type="submission" date="2021-10" db="EMBL/GenBank/DDBJ databases">
        <title>De novo Genome Assembly of Clathrus columnatus (Basidiomycota, Fungi) Using Illumina and Nanopore Sequence Data.</title>
        <authorList>
            <person name="Ogiso-Tanaka E."/>
            <person name="Itagaki H."/>
            <person name="Hosoya T."/>
            <person name="Hosaka K."/>
        </authorList>
    </citation>
    <scope>NUCLEOTIDE SEQUENCE</scope>
    <source>
        <strain evidence="9">MO-923</strain>
    </source>
</reference>
<dbReference type="EMBL" id="BPWL01000007">
    <property type="protein sequence ID" value="GJJ12657.1"/>
    <property type="molecule type" value="Genomic_DNA"/>
</dbReference>
<dbReference type="GO" id="GO:0016251">
    <property type="term" value="F:RNA polymerase II general transcription initiation factor activity"/>
    <property type="evidence" value="ECO:0007669"/>
    <property type="project" value="TreeGrafter"/>
</dbReference>
<feature type="compositionally biased region" description="Acidic residues" evidence="7">
    <location>
        <begin position="499"/>
        <end position="520"/>
    </location>
</feature>
<feature type="coiled-coil region" evidence="6">
    <location>
        <begin position="408"/>
        <end position="465"/>
    </location>
</feature>
<gene>
    <name evidence="9" type="ORF">Clacol_006901</name>
</gene>
<evidence type="ECO:0000256" key="7">
    <source>
        <dbReference type="SAM" id="MobiDB-lite"/>
    </source>
</evidence>
<keyword evidence="4" id="KW-0804">Transcription</keyword>
<dbReference type="SMART" id="SM01370">
    <property type="entry name" value="TAFII55_N"/>
    <property type="match status" value="1"/>
</dbReference>
<keyword evidence="3" id="KW-0805">Transcription regulation</keyword>
<dbReference type="GO" id="GO:0051123">
    <property type="term" value="P:RNA polymerase II preinitiation complex assembly"/>
    <property type="evidence" value="ECO:0007669"/>
    <property type="project" value="TreeGrafter"/>
</dbReference>
<evidence type="ECO:0000259" key="8">
    <source>
        <dbReference type="SMART" id="SM01370"/>
    </source>
</evidence>
<dbReference type="Proteomes" id="UP001050691">
    <property type="component" value="Unassembled WGS sequence"/>
</dbReference>
<feature type="compositionally biased region" description="Acidic residues" evidence="7">
    <location>
        <begin position="377"/>
        <end position="404"/>
    </location>
</feature>
<evidence type="ECO:0000256" key="4">
    <source>
        <dbReference type="ARBA" id="ARBA00023163"/>
    </source>
</evidence>
<feature type="region of interest" description="Disordered" evidence="7">
    <location>
        <begin position="99"/>
        <end position="130"/>
    </location>
</feature>
<evidence type="ECO:0000313" key="9">
    <source>
        <dbReference type="EMBL" id="GJJ12657.1"/>
    </source>
</evidence>
<comment type="subcellular location">
    <subcellularLocation>
        <location evidence="1">Nucleus</location>
    </subcellularLocation>
</comment>
<dbReference type="AlphaFoldDB" id="A0AAV5AG77"/>
<evidence type="ECO:0000256" key="3">
    <source>
        <dbReference type="ARBA" id="ARBA00023015"/>
    </source>
</evidence>
<dbReference type="InterPro" id="IPR006751">
    <property type="entry name" value="TAFII55_prot_cons_reg"/>
</dbReference>
<protein>
    <recommendedName>
        <fullName evidence="8">TAFII55 protein conserved region domain-containing protein</fullName>
    </recommendedName>
</protein>
<feature type="compositionally biased region" description="Acidic residues" evidence="7">
    <location>
        <begin position="332"/>
        <end position="341"/>
    </location>
</feature>
<evidence type="ECO:0000256" key="1">
    <source>
        <dbReference type="ARBA" id="ARBA00004123"/>
    </source>
</evidence>
<comment type="caution">
    <text evidence="9">The sequence shown here is derived from an EMBL/GenBank/DDBJ whole genome shotgun (WGS) entry which is preliminary data.</text>
</comment>
<feature type="compositionally biased region" description="Acidic residues" evidence="7">
    <location>
        <begin position="349"/>
        <end position="368"/>
    </location>
</feature>
<feature type="region of interest" description="Disordered" evidence="7">
    <location>
        <begin position="468"/>
        <end position="520"/>
    </location>
</feature>
<dbReference type="PANTHER" id="PTHR12228">
    <property type="entry name" value="TRANSCRIPTION INITIATION FACTOR TFIID 55 KD SUBUNIT-RELATED"/>
    <property type="match status" value="1"/>
</dbReference>
<dbReference type="CDD" id="cd08047">
    <property type="entry name" value="TAF7"/>
    <property type="match status" value="1"/>
</dbReference>
<feature type="region of interest" description="Disordered" evidence="7">
    <location>
        <begin position="332"/>
        <end position="406"/>
    </location>
</feature>
<sequence>MEDEFVDIDGDRDGAGVDDEGGDYIDIEDTMETYEEILQKALEESSQQDIKIESQITMLASPEPEIQSADVQLSNPASTGTTTPSMSLTMTTRRATRQAMTPSALDLLERTTRSSNQTTRPKAQPKLKLKVSERQSSGMSFLGPYDRELDSDDEDLTFEEHFILRMPPGGDCERLRALVEKRDMSKDVWFKFKDSRRGVFHIGDTLYSAKLVDLPCVIESQKTLDNKNVFKVADICQMLVVENKIKNEDEVLGHKTFNIDDFIWQHGITPPLRWVRKRRFRKRANRRTIETVEQEVERLLAQDSLSTKVEYEVLENVNPDLSDSEFMGAEDAMEDMGGDMDGDMHATAADEDEEEEEEEEGDIDEELAAELAREMGEEVEDEEASESEGSDESEEDDDDDDEEVVQAKKLLLEEISDLQAAISRKETEIAAVVNPLIKKRFEDQLKKMMADLEQKQGQREQMIEQQRLRKMGGESGSVATPNIEIEPVEPVEEPVNANNEDENEDEDEDEDADMEELFGM</sequence>
<name>A0AAV5AG77_9AGAM</name>
<evidence type="ECO:0000256" key="6">
    <source>
        <dbReference type="SAM" id="Coils"/>
    </source>
</evidence>
<dbReference type="GO" id="GO:0005669">
    <property type="term" value="C:transcription factor TFIID complex"/>
    <property type="evidence" value="ECO:0007669"/>
    <property type="project" value="InterPro"/>
</dbReference>
<feature type="domain" description="TAFII55 protein conserved region" evidence="8">
    <location>
        <begin position="158"/>
        <end position="308"/>
    </location>
</feature>
<evidence type="ECO:0000313" key="10">
    <source>
        <dbReference type="Proteomes" id="UP001050691"/>
    </source>
</evidence>
<organism evidence="9 10">
    <name type="scientific">Clathrus columnatus</name>
    <dbReference type="NCBI Taxonomy" id="1419009"/>
    <lineage>
        <taxon>Eukaryota</taxon>
        <taxon>Fungi</taxon>
        <taxon>Dikarya</taxon>
        <taxon>Basidiomycota</taxon>
        <taxon>Agaricomycotina</taxon>
        <taxon>Agaricomycetes</taxon>
        <taxon>Phallomycetidae</taxon>
        <taxon>Phallales</taxon>
        <taxon>Clathraceae</taxon>
        <taxon>Clathrus</taxon>
    </lineage>
</organism>
<comment type="similarity">
    <text evidence="2">Belongs to the TAF7 family.</text>
</comment>